<dbReference type="EMBL" id="KZ819690">
    <property type="protein sequence ID" value="PWN54259.1"/>
    <property type="molecule type" value="Genomic_DNA"/>
</dbReference>
<name>A0ACD0P886_9BASI</name>
<gene>
    <name evidence="1" type="ORF">IE53DRAFT_383172</name>
</gene>
<reference evidence="1 2" key="1">
    <citation type="journal article" date="2018" name="Mol. Biol. Evol.">
        <title>Broad Genomic Sampling Reveals a Smut Pathogenic Ancestry of the Fungal Clade Ustilaginomycotina.</title>
        <authorList>
            <person name="Kijpornyongpan T."/>
            <person name="Mondo S.J."/>
            <person name="Barry K."/>
            <person name="Sandor L."/>
            <person name="Lee J."/>
            <person name="Lipzen A."/>
            <person name="Pangilinan J."/>
            <person name="LaButti K."/>
            <person name="Hainaut M."/>
            <person name="Henrissat B."/>
            <person name="Grigoriev I.V."/>
            <person name="Spatafora J.W."/>
            <person name="Aime M.C."/>
        </authorList>
    </citation>
    <scope>NUCLEOTIDE SEQUENCE [LARGE SCALE GENOMIC DNA]</scope>
    <source>
        <strain evidence="1 2">SA 807</strain>
    </source>
</reference>
<protein>
    <submittedName>
        <fullName evidence="1">Uncharacterized protein</fullName>
    </submittedName>
</protein>
<keyword evidence="2" id="KW-1185">Reference proteome</keyword>
<organism evidence="1 2">
    <name type="scientific">Violaceomyces palustris</name>
    <dbReference type="NCBI Taxonomy" id="1673888"/>
    <lineage>
        <taxon>Eukaryota</taxon>
        <taxon>Fungi</taxon>
        <taxon>Dikarya</taxon>
        <taxon>Basidiomycota</taxon>
        <taxon>Ustilaginomycotina</taxon>
        <taxon>Ustilaginomycetes</taxon>
        <taxon>Violaceomycetales</taxon>
        <taxon>Violaceomycetaceae</taxon>
        <taxon>Violaceomyces</taxon>
    </lineage>
</organism>
<evidence type="ECO:0000313" key="2">
    <source>
        <dbReference type="Proteomes" id="UP000245626"/>
    </source>
</evidence>
<proteinExistence type="predicted"/>
<evidence type="ECO:0000313" key="1">
    <source>
        <dbReference type="EMBL" id="PWN54259.1"/>
    </source>
</evidence>
<accession>A0ACD0P886</accession>
<dbReference type="Proteomes" id="UP000245626">
    <property type="component" value="Unassembled WGS sequence"/>
</dbReference>
<sequence length="1035" mass="112993">MDSPDRTSASATKRRRTDGIDSIDPSRPSYQATRVGYHDSASPSSLSTPPTLAHQSARYTSYTRGRGGGSDAESYPSTSAEHTPNGPPPSSYTPKQTSSAKNPSNVSAAPPVAIKRSDSGLGPDTSVATLNSTPPNDGKPRGGQACLECRLAKVRCLPSPDSDANSCQRCQRFNFECLFVQHKRGRKPKSKLAGRDLSLLAEAATASPANVQATSYKSHARLTSQGQPAGPSSRHAQSQSQSDFSPGSAFSPPLRDEFAASSRADTGSMAIDPSLTSEGADADTPATPRHVLGVDLVRMTRAMHQAMRSQDRRRGAPYTLVSIDNNPALESSERNSATGTAEPQDTNVINESFELIAEQPLTLSVMLKPFEICENPVTDDRRKLHDDRMTSGAQQRDELNDPVTSGILTEAAARSLFDLFMLHANGWSEVFDPALHTHDWVRRRSSFLYSTMLYVGARFSKDPAGQGLEGVREWKRRLGMEDSDYLSPNSASTPGQTTAGDGHLMTRGEEELLEYARYIRQQLQVQARDHAARAFVDGDRTVACCQAFFLLASWKSLDDGLSVIQCGYAFRLAMDIQLFAEMPQSIKPKGMLDVASQQRFEAVQRRFRNRQRTFLMLFVQDKTQQISNKITTHSISAENPLIRMCQVWHRKAGAIPGDAYVSASVDMRRIQAKYVELVDRMEALSGMQGEGPNILLPAFISELGEWWQRWLDALGLKPMPGQEEEDPAFPNRKQCRRSNMKFWKDSVKLHIASSILKYSLKQAAMTESKGRKADRDEDGWSPQEGGDDSSAALVTEGGAYNLINMPAFWPCVEGARGVLHAINSMPPERLLTTPDSTALQTTHAAVLLCSLATVKSVPPLGKGYISSTIQLIDKTSAAFRRASISPDDTVVHIARYLESLLRPLDAVEKSNGRNHAGMESNAVSSSSSSSCNGQYGNAMPLDPNLLPSAGGVTTAPQGGFQQMEISNITWPQTTANLNGGGANLQNMNGRNDFGWNYADPSTWASMTMNPPQPNLMVGQDQSDETLQMLLRFLDG</sequence>